<reference evidence="19" key="1">
    <citation type="submission" date="2017-04" db="EMBL/GenBank/DDBJ databases">
        <title>Unexpected and diverse lifestyles within the genus Limnohabitans.</title>
        <authorList>
            <person name="Kasalicky V."/>
            <person name="Mehrshad M."/>
            <person name="Andrei S.-A."/>
            <person name="Salcher M."/>
            <person name="Kratochvilova H."/>
            <person name="Simek K."/>
            <person name="Ghai R."/>
        </authorList>
    </citation>
    <scope>NUCLEOTIDE SEQUENCE [LARGE SCALE GENOMIC DNA]</scope>
    <source>
        <strain evidence="19">II-D5</strain>
    </source>
</reference>
<organism evidence="19 20">
    <name type="scientific">Limnohabitans planktonicus II-D5</name>
    <dbReference type="NCBI Taxonomy" id="1293045"/>
    <lineage>
        <taxon>Bacteria</taxon>
        <taxon>Pseudomonadati</taxon>
        <taxon>Pseudomonadota</taxon>
        <taxon>Betaproteobacteria</taxon>
        <taxon>Burkholderiales</taxon>
        <taxon>Comamonadaceae</taxon>
        <taxon>Limnohabitans</taxon>
    </lineage>
</organism>
<dbReference type="Gene3D" id="1.10.760.10">
    <property type="entry name" value="Cytochrome c-like domain"/>
    <property type="match status" value="2"/>
</dbReference>
<proteinExistence type="inferred from homology"/>
<dbReference type="EMBL" id="LFYT02000016">
    <property type="protein sequence ID" value="PVE42290.1"/>
    <property type="molecule type" value="Genomic_DNA"/>
</dbReference>
<comment type="cofactor">
    <cofactor evidence="16">
        <name>heme</name>
        <dbReference type="ChEBI" id="CHEBI:30413"/>
    </cofactor>
    <text evidence="16">Binds 2 heme groups per subunit.</text>
</comment>
<dbReference type="InterPro" id="IPR025710">
    <property type="entry name" value="SoxA"/>
</dbReference>
<evidence type="ECO:0000256" key="12">
    <source>
        <dbReference type="ARBA" id="ARBA00048077"/>
    </source>
</evidence>
<dbReference type="GO" id="GO:0042597">
    <property type="term" value="C:periplasmic space"/>
    <property type="evidence" value="ECO:0007669"/>
    <property type="project" value="UniProtKB-SubCell"/>
</dbReference>
<keyword evidence="9 14" id="KW-0249">Electron transport</keyword>
<dbReference type="Pfam" id="PF21342">
    <property type="entry name" value="SoxA-TsdA_cyt-c"/>
    <property type="match status" value="1"/>
</dbReference>
<dbReference type="SUPFAM" id="SSF46626">
    <property type="entry name" value="Cytochrome c"/>
    <property type="match status" value="2"/>
</dbReference>
<feature type="binding site" description="axial binding residue" evidence="17">
    <location>
        <position position="246"/>
    </location>
    <ligand>
        <name>heme c</name>
        <dbReference type="ChEBI" id="CHEBI:61717"/>
        <label>2</label>
    </ligand>
    <ligandPart>
        <name>Fe</name>
        <dbReference type="ChEBI" id="CHEBI:18248"/>
    </ligandPart>
</feature>
<dbReference type="GO" id="GO:0016740">
    <property type="term" value="F:transferase activity"/>
    <property type="evidence" value="ECO:0007669"/>
    <property type="project" value="UniProtKB-KW"/>
</dbReference>
<keyword evidence="6 14" id="KW-0479">Metal-binding</keyword>
<evidence type="ECO:0000256" key="3">
    <source>
        <dbReference type="ARBA" id="ARBA00022448"/>
    </source>
</evidence>
<keyword evidence="4 14" id="KW-0349">Heme</keyword>
<comment type="catalytic activity">
    <reaction evidence="12 14">
        <text>L-cysteinyl-[SoxY protein] + thiosulfate + 2 Fe(III)-[cytochrome c] = S-sulfosulfanyl-L-cysteinyl-[SoxY protein] + 2 Fe(II)-[cytochrome c] + 2 H(+)</text>
        <dbReference type="Rhea" id="RHEA:56720"/>
        <dbReference type="Rhea" id="RHEA-COMP:10350"/>
        <dbReference type="Rhea" id="RHEA-COMP:14328"/>
        <dbReference type="Rhea" id="RHEA-COMP:14399"/>
        <dbReference type="Rhea" id="RHEA-COMP:14691"/>
        <dbReference type="ChEBI" id="CHEBI:15378"/>
        <dbReference type="ChEBI" id="CHEBI:29033"/>
        <dbReference type="ChEBI" id="CHEBI:29034"/>
        <dbReference type="ChEBI" id="CHEBI:29950"/>
        <dbReference type="ChEBI" id="CHEBI:33542"/>
        <dbReference type="ChEBI" id="CHEBI:139321"/>
        <dbReference type="EC" id="2.8.5.2"/>
    </reaction>
</comment>
<evidence type="ECO:0000256" key="13">
    <source>
        <dbReference type="ARBA" id="ARBA00048423"/>
    </source>
</evidence>
<comment type="catalytic activity">
    <reaction evidence="13 14">
        <text>S-sulfanyl-L-cysteinyl-[SoxY protein] + thiosulfate + 2 Fe(III)-[cytochrome c] = S-(2-sulfodisulfanyl)-L-cysteinyl-[SoxY protein] + 2 Fe(II)-[cytochrome c] + 2 H(+)</text>
        <dbReference type="Rhea" id="RHEA:51224"/>
        <dbReference type="Rhea" id="RHEA-COMP:10350"/>
        <dbReference type="Rhea" id="RHEA-COMP:14399"/>
        <dbReference type="Rhea" id="RHEA-COMP:14689"/>
        <dbReference type="Rhea" id="RHEA-COMP:14690"/>
        <dbReference type="ChEBI" id="CHEBI:15378"/>
        <dbReference type="ChEBI" id="CHEBI:29033"/>
        <dbReference type="ChEBI" id="CHEBI:29034"/>
        <dbReference type="ChEBI" id="CHEBI:33542"/>
        <dbReference type="ChEBI" id="CHEBI:61963"/>
        <dbReference type="ChEBI" id="CHEBI:140664"/>
        <dbReference type="EC" id="2.8.5.2"/>
    </reaction>
</comment>
<evidence type="ECO:0000256" key="14">
    <source>
        <dbReference type="PIRNR" id="PIRNR038455"/>
    </source>
</evidence>
<keyword evidence="8 14" id="KW-0574">Periplasm</keyword>
<dbReference type="GO" id="GO:0019417">
    <property type="term" value="P:sulfur oxidation"/>
    <property type="evidence" value="ECO:0007669"/>
    <property type="project" value="InterPro"/>
</dbReference>
<dbReference type="GO" id="GO:0046872">
    <property type="term" value="F:metal ion binding"/>
    <property type="evidence" value="ECO:0007669"/>
    <property type="project" value="UniProtKB-KW"/>
</dbReference>
<evidence type="ECO:0000256" key="15">
    <source>
        <dbReference type="PIRSR" id="PIRSR038455-1"/>
    </source>
</evidence>
<evidence type="ECO:0000313" key="19">
    <source>
        <dbReference type="EMBL" id="PVE42290.1"/>
    </source>
</evidence>
<dbReference type="GO" id="GO:0016669">
    <property type="term" value="F:oxidoreductase activity, acting on a sulfur group of donors, cytochrome as acceptor"/>
    <property type="evidence" value="ECO:0007669"/>
    <property type="project" value="InterPro"/>
</dbReference>
<name>A0A2T7UC55_9BURK</name>
<dbReference type="GO" id="GO:0070069">
    <property type="term" value="C:cytochrome complex"/>
    <property type="evidence" value="ECO:0007669"/>
    <property type="project" value="InterPro"/>
</dbReference>
<evidence type="ECO:0000256" key="4">
    <source>
        <dbReference type="ARBA" id="ARBA00022617"/>
    </source>
</evidence>
<feature type="binding site" description="covalent" evidence="16">
    <location>
        <position position="204"/>
    </location>
    <ligand>
        <name>heme c</name>
        <dbReference type="ChEBI" id="CHEBI:61717"/>
        <label>2</label>
    </ligand>
</feature>
<dbReference type="GO" id="GO:0009055">
    <property type="term" value="F:electron transfer activity"/>
    <property type="evidence" value="ECO:0007669"/>
    <property type="project" value="InterPro"/>
</dbReference>
<comment type="similarity">
    <text evidence="11 14">Belongs to the SoxA family.</text>
</comment>
<dbReference type="PIRSF" id="PIRSF038455">
    <property type="entry name" value="SoxA"/>
    <property type="match status" value="1"/>
</dbReference>
<feature type="binding site" description="covalent" evidence="16">
    <location>
        <position position="103"/>
    </location>
    <ligand>
        <name>heme c</name>
        <dbReference type="ChEBI" id="CHEBI:61717"/>
        <label>1</label>
    </ligand>
</feature>
<dbReference type="InterPro" id="IPR036909">
    <property type="entry name" value="Cyt_c-like_dom_sf"/>
</dbReference>
<evidence type="ECO:0000256" key="2">
    <source>
        <dbReference type="ARBA" id="ARBA00011530"/>
    </source>
</evidence>
<feature type="binding site" description="axial binding residue" evidence="17">
    <location>
        <position position="205"/>
    </location>
    <ligand>
        <name>heme c</name>
        <dbReference type="ChEBI" id="CHEBI:61717"/>
        <label>2</label>
    </ligand>
    <ligandPart>
        <name>Fe</name>
        <dbReference type="ChEBI" id="CHEBI:18248"/>
    </ligandPart>
</feature>
<feature type="binding site" description="covalent" evidence="16">
    <location>
        <position position="201"/>
    </location>
    <ligand>
        <name>heme c</name>
        <dbReference type="ChEBI" id="CHEBI:61717"/>
        <label>2</label>
    </ligand>
</feature>
<evidence type="ECO:0000256" key="11">
    <source>
        <dbReference type="ARBA" id="ARBA00025746"/>
    </source>
</evidence>
<feature type="binding site" description="covalent" evidence="16">
    <location>
        <position position="100"/>
    </location>
    <ligand>
        <name>heme c</name>
        <dbReference type="ChEBI" id="CHEBI:61717"/>
        <label>1</label>
    </ligand>
</feature>
<dbReference type="GO" id="GO:0020037">
    <property type="term" value="F:heme binding"/>
    <property type="evidence" value="ECO:0007669"/>
    <property type="project" value="InterPro"/>
</dbReference>
<comment type="caution">
    <text evidence="19">The sequence shown here is derived from an EMBL/GenBank/DDBJ whole genome shotgun (WGS) entry which is preliminary data.</text>
</comment>
<dbReference type="STRING" id="1293045.H663_11110"/>
<feature type="binding site" evidence="16">
    <location>
        <position position="242"/>
    </location>
    <ligand>
        <name>substrate</name>
    </ligand>
</feature>
<accession>A0A2T7UC55</accession>
<evidence type="ECO:0000256" key="5">
    <source>
        <dbReference type="ARBA" id="ARBA00022679"/>
    </source>
</evidence>
<dbReference type="NCBIfam" id="TIGR04484">
    <property type="entry name" value="thiosulf_SoxA"/>
    <property type="match status" value="1"/>
</dbReference>
<evidence type="ECO:0000259" key="18">
    <source>
        <dbReference type="Pfam" id="PF21342"/>
    </source>
</evidence>
<dbReference type="OrthoDB" id="9808312at2"/>
<sequence>MRIRAFASMLAAGCERTVIKVCLLVLMFLALWGGSGYAVAQTPEPPARSLPLSQIKSGLHYSGKDVQALQADEFANPAQLWLSQGAQAWAQPSAANGKSCVSCHGAVATSMKGVATRYPAIDAASGRLFNLEDRINQCTTRHQQAAAMPPESDALLGLSLLVTQASKGMPLSVDIGGAARGHWQAGATLFSQRQGQMNLSCAQCHDQNFGQRLYTDLLSQGQPNGYPVYRLEWQKPGSLERRLRSCYAGIRAEVPPWGALEMRQLALYLMWRGEGLPIEVPAVRK</sequence>
<evidence type="ECO:0000256" key="6">
    <source>
        <dbReference type="ARBA" id="ARBA00022723"/>
    </source>
</evidence>
<dbReference type="EC" id="2.8.5.2" evidence="14"/>
<feature type="domain" description="Cytochrome c" evidence="18">
    <location>
        <begin position="84"/>
        <end position="171"/>
    </location>
</feature>
<protein>
    <recommendedName>
        <fullName evidence="14">SoxAX cytochrome complex subunit A</fullName>
        <ecNumber evidence="14">2.8.5.2</ecNumber>
    </recommendedName>
    <alternativeName>
        <fullName evidence="14">Protein SoxA</fullName>
    </alternativeName>
    <alternativeName>
        <fullName evidence="14">Sulfur oxidizing protein A</fullName>
    </alternativeName>
    <alternativeName>
        <fullName evidence="14">Thiosulfate-oxidizing multienzyme system protein SoxA</fullName>
    </alternativeName>
</protein>
<keyword evidence="3 14" id="KW-0813">Transport</keyword>
<evidence type="ECO:0000256" key="1">
    <source>
        <dbReference type="ARBA" id="ARBA00004418"/>
    </source>
</evidence>
<evidence type="ECO:0000256" key="16">
    <source>
        <dbReference type="PIRSR" id="PIRSR038455-2"/>
    </source>
</evidence>
<evidence type="ECO:0000256" key="7">
    <source>
        <dbReference type="ARBA" id="ARBA00022729"/>
    </source>
</evidence>
<keyword evidence="10 14" id="KW-0408">Iron</keyword>
<dbReference type="AlphaFoldDB" id="A0A2T7UC55"/>
<keyword evidence="5 14" id="KW-0808">Transferase</keyword>
<evidence type="ECO:0000256" key="17">
    <source>
        <dbReference type="PIRSR" id="PIRSR038455-3"/>
    </source>
</evidence>
<evidence type="ECO:0000256" key="10">
    <source>
        <dbReference type="ARBA" id="ARBA00023004"/>
    </source>
</evidence>
<feature type="active site" description="Cysteine persulfide intermediate" evidence="15">
    <location>
        <position position="246"/>
    </location>
</feature>
<keyword evidence="7" id="KW-0732">Signal</keyword>
<evidence type="ECO:0000313" key="20">
    <source>
        <dbReference type="Proteomes" id="UP000037507"/>
    </source>
</evidence>
<dbReference type="Proteomes" id="UP000037507">
    <property type="component" value="Unassembled WGS sequence"/>
</dbReference>
<gene>
    <name evidence="19" type="ORF">H663_013025</name>
</gene>
<feature type="binding site" description="axial binding residue" evidence="17">
    <location>
        <position position="138"/>
    </location>
    <ligand>
        <name>heme c</name>
        <dbReference type="ChEBI" id="CHEBI:61717"/>
        <label>1</label>
    </ligand>
    <ligandPart>
        <name>Fe</name>
        <dbReference type="ChEBI" id="CHEBI:18248"/>
    </ligandPart>
</feature>
<dbReference type="InterPro" id="IPR009056">
    <property type="entry name" value="Cyt_c-like_dom"/>
</dbReference>
<evidence type="ECO:0000256" key="9">
    <source>
        <dbReference type="ARBA" id="ARBA00022982"/>
    </source>
</evidence>
<comment type="subunit">
    <text evidence="2 14">Heterodimer of SoxA and SoxX.</text>
</comment>
<evidence type="ECO:0000256" key="8">
    <source>
        <dbReference type="ARBA" id="ARBA00022764"/>
    </source>
</evidence>
<feature type="binding site" description="axial binding residue" evidence="17">
    <location>
        <position position="104"/>
    </location>
    <ligand>
        <name>heme c</name>
        <dbReference type="ChEBI" id="CHEBI:61717"/>
        <label>1</label>
    </ligand>
    <ligandPart>
        <name>Fe</name>
        <dbReference type="ChEBI" id="CHEBI:18248"/>
    </ligandPart>
</feature>
<keyword evidence="20" id="KW-1185">Reference proteome</keyword>
<comment type="subcellular location">
    <subcellularLocation>
        <location evidence="1 14">Periplasm</location>
    </subcellularLocation>
</comment>